<dbReference type="PANTHER" id="PTHR33371:SF4">
    <property type="entry name" value="INTERMEMBRANE PHOSPHOLIPID TRANSPORT SYSTEM BINDING PROTEIN MLAD"/>
    <property type="match status" value="1"/>
</dbReference>
<dbReference type="EMBL" id="CP042433">
    <property type="protein sequence ID" value="QEC55586.1"/>
    <property type="molecule type" value="Genomic_DNA"/>
</dbReference>
<reference evidence="3 4" key="1">
    <citation type="journal article" date="2015" name="Int. J. Syst. Evol. Microbiol.">
        <title>Flavisolibacter ginsenosidimutans sp. nov., with ginsenoside-converting activity isolated from soil used for cultivating ginseng.</title>
        <authorList>
            <person name="Zhao Y."/>
            <person name="Liu Q."/>
            <person name="Kang M.S."/>
            <person name="Jin F."/>
            <person name="Yu H."/>
            <person name="Im W.T."/>
        </authorList>
    </citation>
    <scope>NUCLEOTIDE SEQUENCE [LARGE SCALE GENOMIC DNA]</scope>
    <source>
        <strain evidence="3 4">Gsoil 636</strain>
    </source>
</reference>
<protein>
    <submittedName>
        <fullName evidence="3">MCE family protein</fullName>
    </submittedName>
</protein>
<organism evidence="3 4">
    <name type="scientific">Flavisolibacter ginsenosidimutans</name>
    <dbReference type="NCBI Taxonomy" id="661481"/>
    <lineage>
        <taxon>Bacteria</taxon>
        <taxon>Pseudomonadati</taxon>
        <taxon>Bacteroidota</taxon>
        <taxon>Chitinophagia</taxon>
        <taxon>Chitinophagales</taxon>
        <taxon>Chitinophagaceae</taxon>
        <taxon>Flavisolibacter</taxon>
    </lineage>
</organism>
<dbReference type="InterPro" id="IPR052336">
    <property type="entry name" value="MlaD_Phospholipid_Transporter"/>
</dbReference>
<evidence type="ECO:0000256" key="1">
    <source>
        <dbReference type="SAM" id="Phobius"/>
    </source>
</evidence>
<dbReference type="AlphaFoldDB" id="A0A5B8UGY2"/>
<dbReference type="InterPro" id="IPR003399">
    <property type="entry name" value="Mce/MlaD"/>
</dbReference>
<proteinExistence type="predicted"/>
<accession>A0A5B8UGY2</accession>
<keyword evidence="1" id="KW-0812">Transmembrane</keyword>
<dbReference type="Pfam" id="PF02470">
    <property type="entry name" value="MlaD"/>
    <property type="match status" value="1"/>
</dbReference>
<dbReference type="Proteomes" id="UP000321204">
    <property type="component" value="Chromosome"/>
</dbReference>
<name>A0A5B8UGY2_9BACT</name>
<dbReference type="RefSeq" id="WP_146784570.1">
    <property type="nucleotide sequence ID" value="NZ_BAABIO010000002.1"/>
</dbReference>
<keyword evidence="4" id="KW-1185">Reference proteome</keyword>
<feature type="domain" description="Mce/MlaD" evidence="2">
    <location>
        <begin position="38"/>
        <end position="113"/>
    </location>
</feature>
<evidence type="ECO:0000313" key="4">
    <source>
        <dbReference type="Proteomes" id="UP000321204"/>
    </source>
</evidence>
<evidence type="ECO:0000313" key="3">
    <source>
        <dbReference type="EMBL" id="QEC55586.1"/>
    </source>
</evidence>
<keyword evidence="1" id="KW-0472">Membrane</keyword>
<sequence length="336" mass="35985">MKITNEVKVGLLAIAAIIVLVIGFNFLKGSSFFSKPFTLYAHFPNIGSLEKSNDVKINGLTVGKVYNYKAADKEVNSITVEIRIDKDIAIPKNSVAFIDGSVLGSPYINVQKGTAGDYLKSGDSISTKLEMGLLGGLQAQVAPTITRLNETFDSLKLVIGGLNSIFDPSTKNNLRSLITNLTLSSAQLNQLLNAQSGALAQSLGNMNAITANLAKNNDAITSSIRNVEVTTSHLAGANIEGMVSALQSTINQLQSTIGKFNNNNGTLGLLMNDRGLYDKLEGNTTRLNQGLLSLEILLDDIRVHPKRYLNISVFGGKKAAEPITSPAAKDTVRVKY</sequence>
<keyword evidence="1" id="KW-1133">Transmembrane helix</keyword>
<dbReference type="PANTHER" id="PTHR33371">
    <property type="entry name" value="INTERMEMBRANE PHOSPHOLIPID TRANSPORT SYSTEM BINDING PROTEIN MLAD-RELATED"/>
    <property type="match status" value="1"/>
</dbReference>
<feature type="transmembrane region" description="Helical" evidence="1">
    <location>
        <begin position="7"/>
        <end position="27"/>
    </location>
</feature>
<evidence type="ECO:0000259" key="2">
    <source>
        <dbReference type="Pfam" id="PF02470"/>
    </source>
</evidence>
<dbReference type="OrthoDB" id="9769132at2"/>
<dbReference type="KEGG" id="fgg:FSB75_06630"/>
<gene>
    <name evidence="3" type="ORF">FSB75_06630</name>
</gene>